<evidence type="ECO:0000313" key="2">
    <source>
        <dbReference type="EMBL" id="PWK24366.1"/>
    </source>
</evidence>
<protein>
    <submittedName>
        <fullName evidence="2">Uncharacterized protein</fullName>
    </submittedName>
</protein>
<dbReference type="EMBL" id="QGGR01000072">
    <property type="protein sequence ID" value="PWK24366.1"/>
    <property type="molecule type" value="Genomic_DNA"/>
</dbReference>
<accession>A0A316E2S7</accession>
<feature type="region of interest" description="Disordered" evidence="1">
    <location>
        <begin position="1"/>
        <end position="32"/>
    </location>
</feature>
<organism evidence="2 3">
    <name type="scientific">Actinoplanes xinjiangensis</name>
    <dbReference type="NCBI Taxonomy" id="512350"/>
    <lineage>
        <taxon>Bacteria</taxon>
        <taxon>Bacillati</taxon>
        <taxon>Actinomycetota</taxon>
        <taxon>Actinomycetes</taxon>
        <taxon>Micromonosporales</taxon>
        <taxon>Micromonosporaceae</taxon>
        <taxon>Actinoplanes</taxon>
    </lineage>
</organism>
<sequence length="112" mass="11966">MGIEKSGQAGPVASRPLQRPAPSAGNCVRPKDSNFPYPLHVDSCLGVREYRTDSRYGHRGQGVAVGVDPDGAVDLFCQHGHEVVLPSAEDDRVVGVGLGGVTAWQNCDELRR</sequence>
<reference evidence="2 3" key="1">
    <citation type="submission" date="2018-05" db="EMBL/GenBank/DDBJ databases">
        <title>Genomic Encyclopedia of Archaeal and Bacterial Type Strains, Phase II (KMG-II): from individual species to whole genera.</title>
        <authorList>
            <person name="Goeker M."/>
        </authorList>
    </citation>
    <scope>NUCLEOTIDE SEQUENCE [LARGE SCALE GENOMIC DNA]</scope>
    <source>
        <strain evidence="2 3">DSM 45184</strain>
    </source>
</reference>
<keyword evidence="3" id="KW-1185">Reference proteome</keyword>
<dbReference type="Proteomes" id="UP000245697">
    <property type="component" value="Unassembled WGS sequence"/>
</dbReference>
<comment type="caution">
    <text evidence="2">The sequence shown here is derived from an EMBL/GenBank/DDBJ whole genome shotgun (WGS) entry which is preliminary data.</text>
</comment>
<dbReference type="AlphaFoldDB" id="A0A316E2S7"/>
<name>A0A316E2S7_9ACTN</name>
<evidence type="ECO:0000313" key="3">
    <source>
        <dbReference type="Proteomes" id="UP000245697"/>
    </source>
</evidence>
<evidence type="ECO:0000256" key="1">
    <source>
        <dbReference type="SAM" id="MobiDB-lite"/>
    </source>
</evidence>
<proteinExistence type="predicted"/>
<gene>
    <name evidence="2" type="ORF">BC793_1721</name>
</gene>